<protein>
    <submittedName>
        <fullName evidence="3">Family 2B encapsulin nanocompartment shell protein</fullName>
    </submittedName>
</protein>
<feature type="region of interest" description="Disordered" evidence="1">
    <location>
        <begin position="1"/>
        <end position="25"/>
    </location>
</feature>
<dbReference type="PANTHER" id="PTHR24567">
    <property type="entry name" value="CRP FAMILY TRANSCRIPTIONAL REGULATORY PROTEIN"/>
    <property type="match status" value="1"/>
</dbReference>
<reference evidence="3" key="1">
    <citation type="submission" date="2024-07" db="EMBL/GenBank/DDBJ databases">
        <title>Complete genome sequences of cellulolytic bacteria, Kitasatospora sp. CMC57 and Streptomyces sp. CMC78, isolated from Japanese agricultural soil.</title>
        <authorList>
            <person name="Hashimoto T."/>
            <person name="Ito M."/>
            <person name="Iwamoto M."/>
            <person name="Fukahori D."/>
            <person name="Shoda T."/>
            <person name="Sakoda M."/>
            <person name="Morohoshi T."/>
            <person name="Mitsuboshi M."/>
            <person name="Nishizawa T."/>
        </authorList>
    </citation>
    <scope>NUCLEOTIDE SEQUENCE</scope>
    <source>
        <strain evidence="3">CMC57</strain>
    </source>
</reference>
<dbReference type="PROSITE" id="PS50042">
    <property type="entry name" value="CNMP_BINDING_3"/>
    <property type="match status" value="1"/>
</dbReference>
<dbReference type="AlphaFoldDB" id="A0AB33K3G6"/>
<dbReference type="SUPFAM" id="SSF51206">
    <property type="entry name" value="cAMP-binding domain-like"/>
    <property type="match status" value="1"/>
</dbReference>
<proteinExistence type="predicted"/>
<evidence type="ECO:0000259" key="2">
    <source>
        <dbReference type="PROSITE" id="PS50042"/>
    </source>
</evidence>
<accession>A0AB33K3G6</accession>
<feature type="domain" description="Cyclic nucleotide-binding" evidence="2">
    <location>
        <begin position="110"/>
        <end position="213"/>
    </location>
</feature>
<organism evidence="3">
    <name type="scientific">Kitasatospora sp. CMC57</name>
    <dbReference type="NCBI Taxonomy" id="3231513"/>
    <lineage>
        <taxon>Bacteria</taxon>
        <taxon>Bacillati</taxon>
        <taxon>Actinomycetota</taxon>
        <taxon>Actinomycetes</taxon>
        <taxon>Kitasatosporales</taxon>
        <taxon>Streptomycetaceae</taxon>
        <taxon>Kitasatospora</taxon>
    </lineage>
</organism>
<evidence type="ECO:0000256" key="1">
    <source>
        <dbReference type="SAM" id="MobiDB-lite"/>
    </source>
</evidence>
<dbReference type="InterPro" id="IPR050397">
    <property type="entry name" value="Env_Response_Regulators"/>
</dbReference>
<dbReference type="Gene3D" id="2.60.120.10">
    <property type="entry name" value="Jelly Rolls"/>
    <property type="match status" value="1"/>
</dbReference>
<dbReference type="SMART" id="SM00100">
    <property type="entry name" value="cNMP"/>
    <property type="match status" value="1"/>
</dbReference>
<dbReference type="GO" id="GO:0003700">
    <property type="term" value="F:DNA-binding transcription factor activity"/>
    <property type="evidence" value="ECO:0007669"/>
    <property type="project" value="TreeGrafter"/>
</dbReference>
<dbReference type="InterPro" id="IPR000595">
    <property type="entry name" value="cNMP-bd_dom"/>
</dbReference>
<gene>
    <name evidence="3" type="ORF">KCMC57_36630</name>
</gene>
<dbReference type="InterPro" id="IPR018490">
    <property type="entry name" value="cNMP-bd_dom_sf"/>
</dbReference>
<dbReference type="InterPro" id="IPR049817">
    <property type="entry name" value="Encap_f2b"/>
</dbReference>
<dbReference type="InterPro" id="IPR045641">
    <property type="entry name" value="SrpI-like"/>
</dbReference>
<evidence type="ECO:0000313" key="3">
    <source>
        <dbReference type="EMBL" id="BFP47295.1"/>
    </source>
</evidence>
<name>A0AB33K3G6_9ACTN</name>
<dbReference type="GO" id="GO:0005829">
    <property type="term" value="C:cytosol"/>
    <property type="evidence" value="ECO:0007669"/>
    <property type="project" value="TreeGrafter"/>
</dbReference>
<dbReference type="PANTHER" id="PTHR24567:SF74">
    <property type="entry name" value="HTH-TYPE TRANSCRIPTIONAL REGULATOR ARCR"/>
    <property type="match status" value="1"/>
</dbReference>
<dbReference type="RefSeq" id="WP_407989663.1">
    <property type="nucleotide sequence ID" value="NZ_AP035881.2"/>
</dbReference>
<dbReference type="EMBL" id="AP035881">
    <property type="protein sequence ID" value="BFP47295.1"/>
    <property type="molecule type" value="Genomic_DNA"/>
</dbReference>
<dbReference type="InterPro" id="IPR014710">
    <property type="entry name" value="RmlC-like_jellyroll"/>
</dbReference>
<dbReference type="NCBIfam" id="NF041163">
    <property type="entry name" value="encap_f2b"/>
    <property type="match status" value="1"/>
</dbReference>
<sequence>MSIETNVGIPHQGGEPPAAAGVHRNPAATRQSLGTEAARQLATTTKSAPQMQEISDRWLLKVLPWVEVSGGTYRVNRRLSHALGQGRVAFDQTGSEVRVVAPTLREIPLLRDFPDDHLLTELAGRFTARTVAPGELLAEAGQPVDEVFLIAHGRLDRLGVGKYGETTELGVVADGDQLGDEALRQSDPLWPYTVRAATPGTVLVLPRTAFQELAERSPALREQIERYAAAGRQAVNKYGEAEIDLSAGHRGEVGLPGTFVDYELRPREYELSLAQTVLRVHSRVADLYNEPMNQTEHQLRLTVEALRERQEYELVNNPEFGLLATAAYEQRISTHSGPPTPDDMDDLLSRRKSTRFYLAHPRAIAAIGREASKRGLYPQTVELDGTRVTAWRGVPILPCDKIPISERQTTSILAMRTGEDNQGVIGLRQTGLADEYEPGLSVRFMGIDEKAIISYLVSTYYSAAVLVPNAVGVLENVDIAHRG</sequence>
<dbReference type="Pfam" id="PF00027">
    <property type="entry name" value="cNMP_binding"/>
    <property type="match status" value="1"/>
</dbReference>
<dbReference type="CDD" id="cd00038">
    <property type="entry name" value="CAP_ED"/>
    <property type="match status" value="1"/>
</dbReference>
<dbReference type="Pfam" id="PF19307">
    <property type="entry name" value="SrpI-like"/>
    <property type="match status" value="1"/>
</dbReference>